<name>A0A069SNF2_PHOVU</name>
<protein>
    <submittedName>
        <fullName evidence="8">Triose-phosphate Transporter family protein</fullName>
    </submittedName>
</protein>
<evidence type="ECO:0000259" key="7">
    <source>
        <dbReference type="Pfam" id="PF00892"/>
    </source>
</evidence>
<comment type="caution">
    <text evidence="8">The sequence shown here is derived from an EMBL/GenBank/DDBJ whole genome shotgun (WGS) entry which is preliminary data.</text>
</comment>
<proteinExistence type="predicted"/>
<evidence type="ECO:0000313" key="8">
    <source>
        <dbReference type="EMBL" id="KDS56509.1"/>
    </source>
</evidence>
<evidence type="ECO:0000256" key="6">
    <source>
        <dbReference type="SAM" id="Phobius"/>
    </source>
</evidence>
<dbReference type="InterPro" id="IPR037185">
    <property type="entry name" value="EmrE-like"/>
</dbReference>
<sequence>MTGGAICFWIASIFAPKEQVKPHDLMMLFFAGLLGIVLNQGCFTFGLSLTSPIDASIVTTTAPIATMIVAAIYLKEPVTGKKVIGIFLGSIGALTLILSSQGSTDGKGGSIPGDLLCLLAQISFSFYLAIFKGLISRYNIFTLMKWMFTYAAICFIPFSYHEVSTIHFHEISTSTWACVAYVIVGGTFLAYILMMIGQKTLRPTVISMYNYVQPIVGTSVSILLGMGTFGVAKGIAVALVFTGVYIVTQSKSREQMLAEQAAKKE</sequence>
<dbReference type="Pfam" id="PF00892">
    <property type="entry name" value="EamA"/>
    <property type="match status" value="2"/>
</dbReference>
<dbReference type="AlphaFoldDB" id="A0A069SNF2"/>
<evidence type="ECO:0000256" key="3">
    <source>
        <dbReference type="ARBA" id="ARBA00022692"/>
    </source>
</evidence>
<keyword evidence="3 6" id="KW-0812">Transmembrane</keyword>
<gene>
    <name evidence="8" type="ORF">M099_0303</name>
</gene>
<dbReference type="InterPro" id="IPR000620">
    <property type="entry name" value="EamA_dom"/>
</dbReference>
<evidence type="ECO:0000313" key="9">
    <source>
        <dbReference type="Proteomes" id="UP000027661"/>
    </source>
</evidence>
<evidence type="ECO:0000256" key="2">
    <source>
        <dbReference type="ARBA" id="ARBA00022475"/>
    </source>
</evidence>
<organism evidence="8 9">
    <name type="scientific">Phocaeicola vulgatus str. 3975 RP4</name>
    <dbReference type="NCBI Taxonomy" id="1339352"/>
    <lineage>
        <taxon>Bacteria</taxon>
        <taxon>Pseudomonadati</taxon>
        <taxon>Bacteroidota</taxon>
        <taxon>Bacteroidia</taxon>
        <taxon>Bacteroidales</taxon>
        <taxon>Bacteroidaceae</taxon>
        <taxon>Phocaeicola</taxon>
    </lineage>
</organism>
<dbReference type="EMBL" id="JNHM01000004">
    <property type="protein sequence ID" value="KDS56509.1"/>
    <property type="molecule type" value="Genomic_DNA"/>
</dbReference>
<dbReference type="Proteomes" id="UP000027661">
    <property type="component" value="Unassembled WGS sequence"/>
</dbReference>
<feature type="domain" description="EamA" evidence="7">
    <location>
        <begin position="3"/>
        <end position="96"/>
    </location>
</feature>
<keyword evidence="5 6" id="KW-0472">Membrane</keyword>
<dbReference type="InterPro" id="IPR050638">
    <property type="entry name" value="AA-Vitamin_Transporters"/>
</dbReference>
<feature type="domain" description="EamA" evidence="7">
    <location>
        <begin position="112"/>
        <end position="248"/>
    </location>
</feature>
<evidence type="ECO:0000256" key="5">
    <source>
        <dbReference type="ARBA" id="ARBA00023136"/>
    </source>
</evidence>
<feature type="transmembrane region" description="Helical" evidence="6">
    <location>
        <begin position="143"/>
        <end position="161"/>
    </location>
</feature>
<dbReference type="SUPFAM" id="SSF103481">
    <property type="entry name" value="Multidrug resistance efflux transporter EmrE"/>
    <property type="match status" value="2"/>
</dbReference>
<dbReference type="PANTHER" id="PTHR32322:SF18">
    <property type="entry name" value="S-ADENOSYLMETHIONINE_S-ADENOSYLHOMOCYSTEINE TRANSPORTER"/>
    <property type="match status" value="1"/>
</dbReference>
<evidence type="ECO:0000256" key="1">
    <source>
        <dbReference type="ARBA" id="ARBA00004651"/>
    </source>
</evidence>
<feature type="transmembrane region" description="Helical" evidence="6">
    <location>
        <begin position="25"/>
        <end position="49"/>
    </location>
</feature>
<accession>A0A069SNF2</accession>
<keyword evidence="2" id="KW-1003">Cell membrane</keyword>
<feature type="transmembrane region" description="Helical" evidence="6">
    <location>
        <begin position="55"/>
        <end position="74"/>
    </location>
</feature>
<feature type="transmembrane region" description="Helical" evidence="6">
    <location>
        <begin position="173"/>
        <end position="196"/>
    </location>
</feature>
<feature type="transmembrane region" description="Helical" evidence="6">
    <location>
        <begin position="83"/>
        <end position="99"/>
    </location>
</feature>
<comment type="subcellular location">
    <subcellularLocation>
        <location evidence="1">Cell membrane</location>
        <topology evidence="1">Multi-pass membrane protein</topology>
    </subcellularLocation>
</comment>
<dbReference type="GO" id="GO:0005886">
    <property type="term" value="C:plasma membrane"/>
    <property type="evidence" value="ECO:0007669"/>
    <property type="project" value="UniProtKB-SubCell"/>
</dbReference>
<keyword evidence="4 6" id="KW-1133">Transmembrane helix</keyword>
<dbReference type="PANTHER" id="PTHR32322">
    <property type="entry name" value="INNER MEMBRANE TRANSPORTER"/>
    <property type="match status" value="1"/>
</dbReference>
<reference evidence="8 9" key="1">
    <citation type="submission" date="2014-04" db="EMBL/GenBank/DDBJ databases">
        <authorList>
            <person name="Sears C."/>
            <person name="Carroll K."/>
            <person name="Sack B.R."/>
            <person name="Qadri F."/>
            <person name="Myers L.L."/>
            <person name="Chung G.-T."/>
            <person name="Escheverria P."/>
            <person name="Fraser C.M."/>
            <person name="Sadzewicz L."/>
            <person name="Shefchek K.A."/>
            <person name="Tallon L."/>
            <person name="Das S.P."/>
            <person name="Daugherty S."/>
            <person name="Mongodin E.F."/>
        </authorList>
    </citation>
    <scope>NUCLEOTIDE SEQUENCE [LARGE SCALE GENOMIC DNA]</scope>
    <source>
        <strain evidence="8 9">3975 RP4</strain>
    </source>
</reference>
<dbReference type="PATRIC" id="fig|1339352.3.peg.296"/>
<feature type="transmembrane region" description="Helical" evidence="6">
    <location>
        <begin position="111"/>
        <end position="131"/>
    </location>
</feature>
<evidence type="ECO:0000256" key="4">
    <source>
        <dbReference type="ARBA" id="ARBA00022989"/>
    </source>
</evidence>